<evidence type="ECO:0000313" key="2">
    <source>
        <dbReference type="EMBL" id="KAJ8907723.1"/>
    </source>
</evidence>
<accession>A0AAV8V1G4</accession>
<feature type="chain" id="PRO_5043496728" evidence="1">
    <location>
        <begin position="23"/>
        <end position="363"/>
    </location>
</feature>
<sequence>MAKAILFGVVLVAALCLSAALGANVVAITGPYQDTIQLNDVESLKTVQTIEGSGTELFQLVSMGKYVYVTSVNSLAEYHGVIRMYEVQSGTNKLEFVRSKTYGTKCIQPVALTASYDYTDEPAVVMTCLATTTVLVVDPETLELIQLLPEPSITGIRIKDIGMSAMTARYLYVTYSICPQSDDEFSKGLVVQYSRNMSEILNYSIVRGQTSYLEIAGSSDLFLTSSGNGASYLLQLNPNTLEEVDRTNPQGFDFKQMAMNPNQKSFYMYIQKSGNNMGRIRSYDQTKYPAEKFCSDVRIDMSPATQPIVINDYVFIRSDLSMTRFTLKNGSGCPLQNSQKLYGLNVARDSGVAVACLECLPIS</sequence>
<evidence type="ECO:0000256" key="1">
    <source>
        <dbReference type="SAM" id="SignalP"/>
    </source>
</evidence>
<dbReference type="AlphaFoldDB" id="A0AAV8V1G4"/>
<proteinExistence type="predicted"/>
<dbReference type="EMBL" id="JAMWBK010000002">
    <property type="protein sequence ID" value="KAJ8907723.1"/>
    <property type="molecule type" value="Genomic_DNA"/>
</dbReference>
<organism evidence="2 3">
    <name type="scientific">Rhodosorus marinus</name>
    <dbReference type="NCBI Taxonomy" id="101924"/>
    <lineage>
        <taxon>Eukaryota</taxon>
        <taxon>Rhodophyta</taxon>
        <taxon>Stylonematophyceae</taxon>
        <taxon>Stylonematales</taxon>
        <taxon>Stylonemataceae</taxon>
        <taxon>Rhodosorus</taxon>
    </lineage>
</organism>
<keyword evidence="1" id="KW-0732">Signal</keyword>
<feature type="signal peptide" evidence="1">
    <location>
        <begin position="1"/>
        <end position="22"/>
    </location>
</feature>
<dbReference type="SUPFAM" id="SSF50998">
    <property type="entry name" value="Quinoprotein alcohol dehydrogenase-like"/>
    <property type="match status" value="1"/>
</dbReference>
<evidence type="ECO:0000313" key="3">
    <source>
        <dbReference type="Proteomes" id="UP001157974"/>
    </source>
</evidence>
<reference evidence="2 3" key="1">
    <citation type="journal article" date="2023" name="Nat. Commun.">
        <title>Origin of minicircular mitochondrial genomes in red algae.</title>
        <authorList>
            <person name="Lee Y."/>
            <person name="Cho C.H."/>
            <person name="Lee Y.M."/>
            <person name="Park S.I."/>
            <person name="Yang J.H."/>
            <person name="West J.A."/>
            <person name="Bhattacharya D."/>
            <person name="Yoon H.S."/>
        </authorList>
    </citation>
    <scope>NUCLEOTIDE SEQUENCE [LARGE SCALE GENOMIC DNA]</scope>
    <source>
        <strain evidence="2 3">CCMP1338</strain>
        <tissue evidence="2">Whole cell</tissue>
    </source>
</reference>
<dbReference type="Proteomes" id="UP001157974">
    <property type="component" value="Unassembled WGS sequence"/>
</dbReference>
<keyword evidence="3" id="KW-1185">Reference proteome</keyword>
<name>A0AAV8V1G4_9RHOD</name>
<protein>
    <submittedName>
        <fullName evidence="2">Uncharacterized protein</fullName>
    </submittedName>
</protein>
<dbReference type="InterPro" id="IPR011047">
    <property type="entry name" value="Quinoprotein_ADH-like_sf"/>
</dbReference>
<comment type="caution">
    <text evidence="2">The sequence shown here is derived from an EMBL/GenBank/DDBJ whole genome shotgun (WGS) entry which is preliminary data.</text>
</comment>
<gene>
    <name evidence="2" type="ORF">NDN08_007829</name>
</gene>